<dbReference type="EMBL" id="JAEDAJ010000008">
    <property type="protein sequence ID" value="MBK0332280.1"/>
    <property type="molecule type" value="Genomic_DNA"/>
</dbReference>
<dbReference type="Proteomes" id="UP000612352">
    <property type="component" value="Unassembled WGS sequence"/>
</dbReference>
<gene>
    <name evidence="5" type="ORF">I8D64_12840</name>
</gene>
<evidence type="ECO:0000256" key="1">
    <source>
        <dbReference type="ARBA" id="ARBA00033738"/>
    </source>
</evidence>
<comment type="similarity">
    <text evidence="2">Belongs to the encapsulin family. Family 1 subfamily.</text>
</comment>
<keyword evidence="3" id="KW-1284">Encapsulin nanocompartment</keyword>
<dbReference type="NCBIfam" id="NF041155">
    <property type="entry name" value="encap_f1"/>
    <property type="match status" value="1"/>
</dbReference>
<reference evidence="5 6" key="1">
    <citation type="submission" date="2020-12" db="EMBL/GenBank/DDBJ databases">
        <title>Brachybacterium sp. MASK1Z-5, whole genome shotgun sequence.</title>
        <authorList>
            <person name="Tuo L."/>
        </authorList>
    </citation>
    <scope>NUCLEOTIDE SEQUENCE [LARGE SCALE GENOMIC DNA]</scope>
    <source>
        <strain evidence="5 6">MASK1Z-5</strain>
    </source>
</reference>
<evidence type="ECO:0000256" key="4">
    <source>
        <dbReference type="ARBA" id="ARBA00050023"/>
    </source>
</evidence>
<evidence type="ECO:0000256" key="2">
    <source>
        <dbReference type="ARBA" id="ARBA00033743"/>
    </source>
</evidence>
<comment type="subcellular location">
    <subcellularLocation>
        <location evidence="1">Encapsulin nanocompartment</location>
    </subcellularLocation>
</comment>
<comment type="caution">
    <text evidence="5">The sequence shown here is derived from an EMBL/GenBank/DDBJ whole genome shotgun (WGS) entry which is preliminary data.</text>
</comment>
<evidence type="ECO:0000256" key="3">
    <source>
        <dbReference type="ARBA" id="ARBA00033787"/>
    </source>
</evidence>
<dbReference type="Gene3D" id="3.30.2320.10">
    <property type="entry name" value="hypothetical protein PF0899 domain"/>
    <property type="match status" value="1"/>
</dbReference>
<dbReference type="Gene3D" id="3.30.2400.30">
    <property type="match status" value="1"/>
</dbReference>
<dbReference type="PANTHER" id="PTHR37165">
    <property type="entry name" value="PEPTIDASE U56 FAMILY"/>
    <property type="match status" value="1"/>
</dbReference>
<evidence type="ECO:0000313" key="6">
    <source>
        <dbReference type="Proteomes" id="UP000612352"/>
    </source>
</evidence>
<dbReference type="PANTHER" id="PTHR37165:SF1">
    <property type="entry name" value="TYPE 1 ENCAPSULIN SHELL PROTEIN"/>
    <property type="match status" value="1"/>
</dbReference>
<proteinExistence type="inferred from homology"/>
<dbReference type="RefSeq" id="WP_200503185.1">
    <property type="nucleotide sequence ID" value="NZ_JAEDAJ010000008.1"/>
</dbReference>
<evidence type="ECO:0000313" key="5">
    <source>
        <dbReference type="EMBL" id="MBK0332280.1"/>
    </source>
</evidence>
<dbReference type="InterPro" id="IPR007544">
    <property type="entry name" value="ENCAP"/>
</dbReference>
<dbReference type="PIRSF" id="PIRSF019254">
    <property type="entry name" value="CFP29"/>
    <property type="match status" value="1"/>
</dbReference>
<name>A0ABS1BCB5_9MICO</name>
<accession>A0ABS1BCB5</accession>
<sequence length="267" mass="29012">MNNLHRELAPISTAAWEDIEDEAKRSFRRNIAGRRLVDVSGPHGLDLASVTTGHRHRVDLGLEGVRASLRESQPITELTVPFTISREAIDDVDRGAQDPDWDPVVDAARTIALAEDHAIFNGLDGAHITGITPGATSLAHHLPQDVRDYPDAVSRAMTALRLESIDGPYALALSADAYREVNETTNHGYPIIEHLKRVLDGPIVWAPAIEGGVLLSRRGGDFELTIGQDVSIGYSAHDADTVTLYFQESITFLSFTPEAAVPLLAKS</sequence>
<protein>
    <recommendedName>
        <fullName evidence="4">Type 1 encapsulin shell protein</fullName>
    </recommendedName>
</protein>
<dbReference type="Pfam" id="PF04454">
    <property type="entry name" value="Linocin_M18"/>
    <property type="match status" value="1"/>
</dbReference>
<keyword evidence="6" id="KW-1185">Reference proteome</keyword>
<dbReference type="InterPro" id="IPR051429">
    <property type="entry name" value="Encapsulin_nc"/>
</dbReference>
<organism evidence="5 6">
    <name type="scientific">Brachybacterium halotolerans</name>
    <dbReference type="NCBI Taxonomy" id="2795215"/>
    <lineage>
        <taxon>Bacteria</taxon>
        <taxon>Bacillati</taxon>
        <taxon>Actinomycetota</taxon>
        <taxon>Actinomycetes</taxon>
        <taxon>Micrococcales</taxon>
        <taxon>Dermabacteraceae</taxon>
        <taxon>Brachybacterium</taxon>
    </lineage>
</organism>